<dbReference type="InterPro" id="IPR000866">
    <property type="entry name" value="AhpC/TSA"/>
</dbReference>
<feature type="domain" description="Alkyl hydroperoxide reductase subunit C/ Thiol specific antioxidant" evidence="2">
    <location>
        <begin position="5"/>
        <end position="74"/>
    </location>
</feature>
<dbReference type="Proteomes" id="UP000754644">
    <property type="component" value="Unassembled WGS sequence"/>
</dbReference>
<dbReference type="InterPro" id="IPR019734">
    <property type="entry name" value="TPR_rpt"/>
</dbReference>
<dbReference type="Gene3D" id="3.40.30.10">
    <property type="entry name" value="Glutaredoxin"/>
    <property type="match status" value="1"/>
</dbReference>
<dbReference type="CDD" id="cd02966">
    <property type="entry name" value="TlpA_like_family"/>
    <property type="match status" value="1"/>
</dbReference>
<reference evidence="3" key="1">
    <citation type="submission" date="2020-05" db="EMBL/GenBank/DDBJ databases">
        <title>Sulfur intermediates as new biogeochemical hubs in an aquatic model microbial ecosystem.</title>
        <authorList>
            <person name="Vigneron A."/>
        </authorList>
    </citation>
    <scope>NUCLEOTIDE SEQUENCE</scope>
    <source>
        <strain evidence="3">Bin.250</strain>
    </source>
</reference>
<dbReference type="SUPFAM" id="SSF52833">
    <property type="entry name" value="Thioredoxin-like"/>
    <property type="match status" value="1"/>
</dbReference>
<keyword evidence="1" id="KW-0802">TPR repeat</keyword>
<evidence type="ECO:0000313" key="4">
    <source>
        <dbReference type="Proteomes" id="UP000754644"/>
    </source>
</evidence>
<gene>
    <name evidence="3" type="ORF">HQ497_02445</name>
</gene>
<dbReference type="GO" id="GO:0016209">
    <property type="term" value="F:antioxidant activity"/>
    <property type="evidence" value="ECO:0007669"/>
    <property type="project" value="InterPro"/>
</dbReference>
<dbReference type="GO" id="GO:0016491">
    <property type="term" value="F:oxidoreductase activity"/>
    <property type="evidence" value="ECO:0007669"/>
    <property type="project" value="InterPro"/>
</dbReference>
<organism evidence="3 4">
    <name type="scientific">SAR86 cluster bacterium</name>
    <dbReference type="NCBI Taxonomy" id="2030880"/>
    <lineage>
        <taxon>Bacteria</taxon>
        <taxon>Pseudomonadati</taxon>
        <taxon>Pseudomonadota</taxon>
        <taxon>Gammaproteobacteria</taxon>
        <taxon>SAR86 cluster</taxon>
    </lineage>
</organism>
<dbReference type="PROSITE" id="PS50005">
    <property type="entry name" value="TPR"/>
    <property type="match status" value="1"/>
</dbReference>
<evidence type="ECO:0000256" key="1">
    <source>
        <dbReference type="PROSITE-ProRule" id="PRU00339"/>
    </source>
</evidence>
<dbReference type="InterPro" id="IPR036249">
    <property type="entry name" value="Thioredoxin-like_sf"/>
</dbReference>
<dbReference type="Pfam" id="PF00578">
    <property type="entry name" value="AhpC-TSA"/>
    <property type="match status" value="1"/>
</dbReference>
<sequence length="209" mass="23578">MSGWQTIYEEFADQGLVVIGVAEDTGGEAAAGQFIDAANSTYVQLIDESHTISSLYNLVNVPSTVWIDEQQQIVRIDEGSYAEKHEMPGISFGRDDYVTLVRDWMERGADSAYVKDPLAQQHLRVPTQDEGLAEANFKLGVYFQQHGQRAKATQYMDEAGRLNPASWNYHRQNWIFDGEDQARSNWQQRVAARAGNHYYQPIAGVDDLT</sequence>
<dbReference type="AlphaFoldDB" id="A0A973A7J3"/>
<protein>
    <submittedName>
        <fullName evidence="3">TlpA family protein disulfide reductase</fullName>
    </submittedName>
</protein>
<proteinExistence type="predicted"/>
<name>A0A973A7J3_9GAMM</name>
<comment type="caution">
    <text evidence="3">The sequence shown here is derived from an EMBL/GenBank/DDBJ whole genome shotgun (WGS) entry which is preliminary data.</text>
</comment>
<evidence type="ECO:0000313" key="3">
    <source>
        <dbReference type="EMBL" id="NQV64200.1"/>
    </source>
</evidence>
<accession>A0A973A7J3</accession>
<evidence type="ECO:0000259" key="2">
    <source>
        <dbReference type="Pfam" id="PF00578"/>
    </source>
</evidence>
<dbReference type="EMBL" id="JABMOJ010000084">
    <property type="protein sequence ID" value="NQV64200.1"/>
    <property type="molecule type" value="Genomic_DNA"/>
</dbReference>
<feature type="repeat" description="TPR" evidence="1">
    <location>
        <begin position="133"/>
        <end position="166"/>
    </location>
</feature>